<dbReference type="OrthoDB" id="3341310at2759"/>
<name>A0A9W9M0C3_9EURO</name>
<proteinExistence type="predicted"/>
<reference evidence="2" key="2">
    <citation type="journal article" date="2023" name="IMA Fungus">
        <title>Comparative genomic study of the Penicillium genus elucidates a diverse pangenome and 15 lateral gene transfer events.</title>
        <authorList>
            <person name="Petersen C."/>
            <person name="Sorensen T."/>
            <person name="Nielsen M.R."/>
            <person name="Sondergaard T.E."/>
            <person name="Sorensen J.L."/>
            <person name="Fitzpatrick D.A."/>
            <person name="Frisvad J.C."/>
            <person name="Nielsen K.L."/>
        </authorList>
    </citation>
    <scope>NUCLEOTIDE SEQUENCE</scope>
    <source>
        <strain evidence="2">IBT 21917</strain>
    </source>
</reference>
<dbReference type="EMBL" id="JAPQKO010000001">
    <property type="protein sequence ID" value="KAJ5183067.1"/>
    <property type="molecule type" value="Genomic_DNA"/>
</dbReference>
<dbReference type="Pfam" id="PF00753">
    <property type="entry name" value="Lactamase_B"/>
    <property type="match status" value="1"/>
</dbReference>
<comment type="caution">
    <text evidence="2">The sequence shown here is derived from an EMBL/GenBank/DDBJ whole genome shotgun (WGS) entry which is preliminary data.</text>
</comment>
<dbReference type="InterPro" id="IPR001279">
    <property type="entry name" value="Metallo-B-lactamas"/>
</dbReference>
<accession>A0A9W9M0C3</accession>
<dbReference type="InterPro" id="IPR036866">
    <property type="entry name" value="RibonucZ/Hydroxyglut_hydro"/>
</dbReference>
<dbReference type="CDD" id="cd06262">
    <property type="entry name" value="metallo-hydrolase-like_MBL-fold"/>
    <property type="match status" value="1"/>
</dbReference>
<feature type="domain" description="Metallo-beta-lactamase" evidence="1">
    <location>
        <begin position="60"/>
        <end position="138"/>
    </location>
</feature>
<dbReference type="AlphaFoldDB" id="A0A9W9M0C3"/>
<keyword evidence="3" id="KW-1185">Reference proteome</keyword>
<organism evidence="2 3">
    <name type="scientific">Penicillium capsulatum</name>
    <dbReference type="NCBI Taxonomy" id="69766"/>
    <lineage>
        <taxon>Eukaryota</taxon>
        <taxon>Fungi</taxon>
        <taxon>Dikarya</taxon>
        <taxon>Ascomycota</taxon>
        <taxon>Pezizomycotina</taxon>
        <taxon>Eurotiomycetes</taxon>
        <taxon>Eurotiomycetidae</taxon>
        <taxon>Eurotiales</taxon>
        <taxon>Aspergillaceae</taxon>
        <taxon>Penicillium</taxon>
    </lineage>
</organism>
<evidence type="ECO:0000259" key="1">
    <source>
        <dbReference type="Pfam" id="PF00753"/>
    </source>
</evidence>
<evidence type="ECO:0000313" key="2">
    <source>
        <dbReference type="EMBL" id="KAJ5183067.1"/>
    </source>
</evidence>
<dbReference type="Proteomes" id="UP001146351">
    <property type="component" value="Unassembled WGS sequence"/>
</dbReference>
<gene>
    <name evidence="2" type="ORF">N7492_000683</name>
</gene>
<reference evidence="2" key="1">
    <citation type="submission" date="2022-11" db="EMBL/GenBank/DDBJ databases">
        <authorList>
            <person name="Petersen C."/>
        </authorList>
    </citation>
    <scope>NUCLEOTIDE SEQUENCE</scope>
    <source>
        <strain evidence="2">IBT 21917</strain>
    </source>
</reference>
<evidence type="ECO:0000313" key="3">
    <source>
        <dbReference type="Proteomes" id="UP001146351"/>
    </source>
</evidence>
<dbReference type="SUPFAM" id="SSF56281">
    <property type="entry name" value="Metallo-hydrolase/oxidoreductase"/>
    <property type="match status" value="1"/>
</dbReference>
<sequence>MCRPTLCHELGSAGVEAPNSLPSSNFEFLQITPSVFRLIESDQFGDNPFIYIKIYAEVIVVVDTGCNAPRQNNAEQISTLRGFLETTPIPENENRPLNPEHSLPYLILLSHCHYDHIRGLAHFRDAENAVVAAGARLGSDIILPGYPPDSIAILDNADRVVFFLGGSAYETGWLFYAYGSDLLLHGESLRMVETILHENTTHEEQAP</sequence>
<protein>
    <recommendedName>
        <fullName evidence="1">Metallo-beta-lactamase domain-containing protein</fullName>
    </recommendedName>
</protein>
<dbReference type="Gene3D" id="3.60.15.10">
    <property type="entry name" value="Ribonuclease Z/Hydroxyacylglutathione hydrolase-like"/>
    <property type="match status" value="1"/>
</dbReference>